<dbReference type="Proteomes" id="UP000035681">
    <property type="component" value="Unplaced"/>
</dbReference>
<dbReference type="InterPro" id="IPR000971">
    <property type="entry name" value="Globin"/>
</dbReference>
<evidence type="ECO:0000313" key="8">
    <source>
        <dbReference type="WBParaSite" id="SSTP_0000661400.1"/>
    </source>
</evidence>
<dbReference type="WBParaSite" id="SSTP_0000661400.1">
    <property type="protein sequence ID" value="SSTP_0000661400.1"/>
    <property type="gene ID" value="SSTP_0000661400"/>
</dbReference>
<dbReference type="GO" id="GO:0005344">
    <property type="term" value="F:oxygen carrier activity"/>
    <property type="evidence" value="ECO:0007669"/>
    <property type="project" value="UniProtKB-KW"/>
</dbReference>
<evidence type="ECO:0000256" key="4">
    <source>
        <dbReference type="ARBA" id="ARBA00023004"/>
    </source>
</evidence>
<dbReference type="InterPro" id="IPR013314">
    <property type="entry name" value="Globin_lamprey/hagfish"/>
</dbReference>
<sequence length="254" mass="29272">MYRVMICENNSYSYAIKRGILSKSISQNSNFDIMDSKINNKSNFTKNIKLINNINNASCTQSLYSPTSIDEKKIKNSNESEKHLNKFSINANDNEKNKNIKREVSRLTKKQQIILQKTFASIKDQAVSNGIKMLLMMFAKHPQYKNIWPQFRPYPDSSLMCAPELSKHAKVYMKGLENIILSLTDEEELCQTLQKIAKAHTKWNIHKKHVMHTLEQVLIMLTDEIGSLSNEEKEAWTILYDVIANIVDILSGRV</sequence>
<keyword evidence="4" id="KW-0408">Iron</keyword>
<dbReference type="InterPro" id="IPR009050">
    <property type="entry name" value="Globin-like_sf"/>
</dbReference>
<evidence type="ECO:0000313" key="7">
    <source>
        <dbReference type="Proteomes" id="UP000035681"/>
    </source>
</evidence>
<dbReference type="GO" id="GO:0016491">
    <property type="term" value="F:oxidoreductase activity"/>
    <property type="evidence" value="ECO:0007669"/>
    <property type="project" value="TreeGrafter"/>
</dbReference>
<dbReference type="InterPro" id="IPR044399">
    <property type="entry name" value="Mb-like_M"/>
</dbReference>
<keyword evidence="7" id="KW-1185">Reference proteome</keyword>
<evidence type="ECO:0000256" key="2">
    <source>
        <dbReference type="ARBA" id="ARBA00022617"/>
    </source>
</evidence>
<evidence type="ECO:0000256" key="1">
    <source>
        <dbReference type="ARBA" id="ARBA00011245"/>
    </source>
</evidence>
<dbReference type="STRING" id="6248.A0A0K0EAT9"/>
<evidence type="ECO:0000313" key="9">
    <source>
        <dbReference type="WBParaSite" id="TCONS_00014157.p1"/>
    </source>
</evidence>
<keyword evidence="5" id="KW-0561">Oxygen transport</keyword>
<dbReference type="SUPFAM" id="SSF46458">
    <property type="entry name" value="Globin-like"/>
    <property type="match status" value="1"/>
</dbReference>
<accession>A0A0K0EAT9</accession>
<dbReference type="GO" id="GO:0020037">
    <property type="term" value="F:heme binding"/>
    <property type="evidence" value="ECO:0007669"/>
    <property type="project" value="InterPro"/>
</dbReference>
<comment type="subunit">
    <text evidence="1">Monomer.</text>
</comment>
<dbReference type="InterPro" id="IPR012292">
    <property type="entry name" value="Globin/Proto"/>
</dbReference>
<comment type="similarity">
    <text evidence="5">Belongs to the globin family.</text>
</comment>
<evidence type="ECO:0000256" key="3">
    <source>
        <dbReference type="ARBA" id="ARBA00022723"/>
    </source>
</evidence>
<dbReference type="PANTHER" id="PTHR46783">
    <property type="entry name" value="CYTOGLOBIN"/>
    <property type="match status" value="1"/>
</dbReference>
<keyword evidence="3" id="KW-0479">Metal-binding</keyword>
<dbReference type="CDD" id="cd01040">
    <property type="entry name" value="Mb-like"/>
    <property type="match status" value="1"/>
</dbReference>
<name>A0A0K0EAT9_STRER</name>
<dbReference type="PROSITE" id="PS01033">
    <property type="entry name" value="GLOBIN"/>
    <property type="match status" value="1"/>
</dbReference>
<dbReference type="Gene3D" id="1.10.490.10">
    <property type="entry name" value="Globins"/>
    <property type="match status" value="1"/>
</dbReference>
<evidence type="ECO:0000259" key="6">
    <source>
        <dbReference type="PROSITE" id="PS01033"/>
    </source>
</evidence>
<dbReference type="WBParaSite" id="TCONS_00014157.p1">
    <property type="protein sequence ID" value="TCONS_00014157.p1"/>
    <property type="gene ID" value="XLOC_009367"/>
</dbReference>
<evidence type="ECO:0000256" key="5">
    <source>
        <dbReference type="RuleBase" id="RU000356"/>
    </source>
</evidence>
<dbReference type="AlphaFoldDB" id="A0A0K0EAT9"/>
<dbReference type="GO" id="GO:0005506">
    <property type="term" value="F:iron ion binding"/>
    <property type="evidence" value="ECO:0007669"/>
    <property type="project" value="InterPro"/>
</dbReference>
<keyword evidence="2 5" id="KW-0349">Heme</keyword>
<reference evidence="8" key="1">
    <citation type="submission" date="2015-08" db="UniProtKB">
        <authorList>
            <consortium name="WormBaseParasite"/>
        </authorList>
    </citation>
    <scope>IDENTIFICATION</scope>
</reference>
<dbReference type="GO" id="GO:0019825">
    <property type="term" value="F:oxygen binding"/>
    <property type="evidence" value="ECO:0007669"/>
    <property type="project" value="InterPro"/>
</dbReference>
<feature type="domain" description="Globin" evidence="6">
    <location>
        <begin position="106"/>
        <end position="252"/>
    </location>
</feature>
<organism evidence="8">
    <name type="scientific">Strongyloides stercoralis</name>
    <name type="common">Threadworm</name>
    <dbReference type="NCBI Taxonomy" id="6248"/>
    <lineage>
        <taxon>Eukaryota</taxon>
        <taxon>Metazoa</taxon>
        <taxon>Ecdysozoa</taxon>
        <taxon>Nematoda</taxon>
        <taxon>Chromadorea</taxon>
        <taxon>Rhabditida</taxon>
        <taxon>Tylenchina</taxon>
        <taxon>Panagrolaimomorpha</taxon>
        <taxon>Strongyloidoidea</taxon>
        <taxon>Strongyloididae</taxon>
        <taxon>Strongyloides</taxon>
    </lineage>
</organism>
<keyword evidence="5" id="KW-0813">Transport</keyword>
<dbReference type="PANTHER" id="PTHR46783:SF1">
    <property type="entry name" value="CYTOGLOBIN-1-RELATED"/>
    <property type="match status" value="1"/>
</dbReference>
<protein>
    <submittedName>
        <fullName evidence="8 9">GLOBIN domain-containing protein</fullName>
    </submittedName>
</protein>
<dbReference type="Pfam" id="PF00042">
    <property type="entry name" value="Globin"/>
    <property type="match status" value="1"/>
</dbReference>
<proteinExistence type="inferred from homology"/>